<reference evidence="1" key="1">
    <citation type="journal article" date="2021" name="bioRxiv">
        <title>Whole Genome Assembly and Annotation of Northern Wild Rice, Zizania palustris L., Supports a Whole Genome Duplication in the Zizania Genus.</title>
        <authorList>
            <person name="Haas M."/>
            <person name="Kono T."/>
            <person name="Macchietto M."/>
            <person name="Millas R."/>
            <person name="McGilp L."/>
            <person name="Shao M."/>
            <person name="Duquette J."/>
            <person name="Hirsch C.N."/>
            <person name="Kimball J."/>
        </authorList>
    </citation>
    <scope>NUCLEOTIDE SEQUENCE</scope>
    <source>
        <tissue evidence="1">Fresh leaf tissue</tissue>
    </source>
</reference>
<protein>
    <submittedName>
        <fullName evidence="1">Uncharacterized protein</fullName>
    </submittedName>
</protein>
<sequence length="63" mass="7044">MINNMRLVVEVLGQGNWRKNSAIHRTGRANTKHTSSGSNSTQLHWVVRESALPIVCIAFSLQK</sequence>
<comment type="caution">
    <text evidence="1">The sequence shown here is derived from an EMBL/GenBank/DDBJ whole genome shotgun (WGS) entry which is preliminary data.</text>
</comment>
<dbReference type="EMBL" id="JAAALK010000283">
    <property type="protein sequence ID" value="KAG8070293.1"/>
    <property type="molecule type" value="Genomic_DNA"/>
</dbReference>
<keyword evidence="2" id="KW-1185">Reference proteome</keyword>
<accession>A0A8J5W1H6</accession>
<dbReference type="AlphaFoldDB" id="A0A8J5W1H6"/>
<gene>
    <name evidence="1" type="ORF">GUJ93_ZPchr0006g43255</name>
</gene>
<evidence type="ECO:0000313" key="1">
    <source>
        <dbReference type="EMBL" id="KAG8070293.1"/>
    </source>
</evidence>
<reference evidence="1" key="2">
    <citation type="submission" date="2021-02" db="EMBL/GenBank/DDBJ databases">
        <authorList>
            <person name="Kimball J.A."/>
            <person name="Haas M.W."/>
            <person name="Macchietto M."/>
            <person name="Kono T."/>
            <person name="Duquette J."/>
            <person name="Shao M."/>
        </authorList>
    </citation>
    <scope>NUCLEOTIDE SEQUENCE</scope>
    <source>
        <tissue evidence="1">Fresh leaf tissue</tissue>
    </source>
</reference>
<evidence type="ECO:0000313" key="2">
    <source>
        <dbReference type="Proteomes" id="UP000729402"/>
    </source>
</evidence>
<dbReference type="Proteomes" id="UP000729402">
    <property type="component" value="Unassembled WGS sequence"/>
</dbReference>
<name>A0A8J5W1H6_ZIZPA</name>
<organism evidence="1 2">
    <name type="scientific">Zizania palustris</name>
    <name type="common">Northern wild rice</name>
    <dbReference type="NCBI Taxonomy" id="103762"/>
    <lineage>
        <taxon>Eukaryota</taxon>
        <taxon>Viridiplantae</taxon>
        <taxon>Streptophyta</taxon>
        <taxon>Embryophyta</taxon>
        <taxon>Tracheophyta</taxon>
        <taxon>Spermatophyta</taxon>
        <taxon>Magnoliopsida</taxon>
        <taxon>Liliopsida</taxon>
        <taxon>Poales</taxon>
        <taxon>Poaceae</taxon>
        <taxon>BOP clade</taxon>
        <taxon>Oryzoideae</taxon>
        <taxon>Oryzeae</taxon>
        <taxon>Zizaniinae</taxon>
        <taxon>Zizania</taxon>
    </lineage>
</organism>
<proteinExistence type="predicted"/>